<dbReference type="Proteomes" id="UP000032266">
    <property type="component" value="Chromosome"/>
</dbReference>
<name>A0A0C5V330_9GAMM</name>
<dbReference type="AlphaFoldDB" id="A0A0C5V330"/>
<proteinExistence type="predicted"/>
<dbReference type="STRING" id="1445510.YC6258_01891"/>
<dbReference type="GO" id="GO:0009399">
    <property type="term" value="P:nitrogen fixation"/>
    <property type="evidence" value="ECO:0007669"/>
    <property type="project" value="InterPro"/>
</dbReference>
<dbReference type="PATRIC" id="fig|1445510.3.peg.1852"/>
<gene>
    <name evidence="1" type="ORF">YC6258_01891</name>
</gene>
<evidence type="ECO:0000313" key="1">
    <source>
        <dbReference type="EMBL" id="AJQ93935.1"/>
    </source>
</evidence>
<accession>A0A0C5V330</accession>
<dbReference type="HOGENOM" id="CLU_094545_2_0_6"/>
<protein>
    <recommendedName>
        <fullName evidence="3">NifQ</fullName>
    </recommendedName>
</protein>
<dbReference type="OrthoDB" id="192277at2"/>
<keyword evidence="2" id="KW-1185">Reference proteome</keyword>
<sequence>MLPVTKDSVEHIPWLLNCRWFGQMLSSQRQGVSCLPFYLGLTPQQFTDTCECCVSTRVLINDDYFKPPVGEDIRQMLLEQRQDECDELNALLVDHRRGACDSELWIAPMVVAGCMGGGHLWHDLGLSDRTMLNELLNFNFPSLAQQNVHDMKWKKFLYRQLCERGGDYICRAPSCQECQGFNDCYGNEEHIYPHG</sequence>
<evidence type="ECO:0008006" key="3">
    <source>
        <dbReference type="Google" id="ProtNLM"/>
    </source>
</evidence>
<evidence type="ECO:0000313" key="2">
    <source>
        <dbReference type="Proteomes" id="UP000032266"/>
    </source>
</evidence>
<dbReference type="KEGG" id="gsn:YC6258_01891"/>
<organism evidence="1 2">
    <name type="scientific">Gynuella sunshinyii YC6258</name>
    <dbReference type="NCBI Taxonomy" id="1445510"/>
    <lineage>
        <taxon>Bacteria</taxon>
        <taxon>Pseudomonadati</taxon>
        <taxon>Pseudomonadota</taxon>
        <taxon>Gammaproteobacteria</taxon>
        <taxon>Oceanospirillales</taxon>
        <taxon>Saccharospirillaceae</taxon>
        <taxon>Gynuella</taxon>
    </lineage>
</organism>
<reference evidence="1 2" key="1">
    <citation type="submission" date="2014-01" db="EMBL/GenBank/DDBJ databases">
        <title>Full genme sequencing of cellulolytic bacterium Gynuella sunshinyii YC6258T gen. nov., sp. nov.</title>
        <authorList>
            <person name="Khan H."/>
            <person name="Chung E.J."/>
            <person name="Chung Y.R."/>
        </authorList>
    </citation>
    <scope>NUCLEOTIDE SEQUENCE [LARGE SCALE GENOMIC DNA]</scope>
    <source>
        <strain evidence="1 2">YC6258</strain>
    </source>
</reference>
<dbReference type="EMBL" id="CP007142">
    <property type="protein sequence ID" value="AJQ93935.1"/>
    <property type="molecule type" value="Genomic_DNA"/>
</dbReference>
<dbReference type="InterPro" id="IPR006975">
    <property type="entry name" value="NifQ"/>
</dbReference>
<dbReference type="RefSeq" id="WP_052830162.1">
    <property type="nucleotide sequence ID" value="NZ_CP007142.1"/>
</dbReference>
<dbReference type="Pfam" id="PF04891">
    <property type="entry name" value="NifQ"/>
    <property type="match status" value="1"/>
</dbReference>
<dbReference type="GO" id="GO:0030151">
    <property type="term" value="F:molybdenum ion binding"/>
    <property type="evidence" value="ECO:0007669"/>
    <property type="project" value="InterPro"/>
</dbReference>